<evidence type="ECO:0000256" key="1">
    <source>
        <dbReference type="SAM" id="Phobius"/>
    </source>
</evidence>
<feature type="transmembrane region" description="Helical" evidence="1">
    <location>
        <begin position="36"/>
        <end position="56"/>
    </location>
</feature>
<dbReference type="EMBL" id="QKZR01000001">
    <property type="protein sequence ID" value="PZX43144.1"/>
    <property type="molecule type" value="Genomic_DNA"/>
</dbReference>
<feature type="transmembrane region" description="Helical" evidence="1">
    <location>
        <begin position="68"/>
        <end position="88"/>
    </location>
</feature>
<dbReference type="Pfam" id="PF07099">
    <property type="entry name" value="DUF1361"/>
    <property type="match status" value="1"/>
</dbReference>
<evidence type="ECO:0000313" key="3">
    <source>
        <dbReference type="Proteomes" id="UP000248584"/>
    </source>
</evidence>
<gene>
    <name evidence="2" type="ORF">LX97_00143</name>
</gene>
<evidence type="ECO:0000313" key="2">
    <source>
        <dbReference type="EMBL" id="PZX43144.1"/>
    </source>
</evidence>
<protein>
    <submittedName>
        <fullName evidence="2">Membrane protein</fullName>
    </submittedName>
</protein>
<reference evidence="2 3" key="1">
    <citation type="submission" date="2018-06" db="EMBL/GenBank/DDBJ databases">
        <title>Genomic Encyclopedia of Archaeal and Bacterial Type Strains, Phase II (KMG-II): from individual species to whole genera.</title>
        <authorList>
            <person name="Goeker M."/>
        </authorList>
    </citation>
    <scope>NUCLEOTIDE SEQUENCE [LARGE SCALE GENOMIC DNA]</scope>
    <source>
        <strain evidence="2 3">DSM 17205</strain>
    </source>
</reference>
<keyword evidence="3" id="KW-1185">Reference proteome</keyword>
<dbReference type="RefSeq" id="WP_111474619.1">
    <property type="nucleotide sequence ID" value="NZ_QKZR01000001.1"/>
</dbReference>
<accession>A0ABX5PZE6</accession>
<keyword evidence="1" id="KW-1133">Transmembrane helix</keyword>
<comment type="caution">
    <text evidence="2">The sequence shown here is derived from an EMBL/GenBank/DDBJ whole genome shotgun (WGS) entry which is preliminary data.</text>
</comment>
<name>A0ABX5PZE6_9FLAO</name>
<proteinExistence type="predicted"/>
<feature type="transmembrane region" description="Helical" evidence="1">
    <location>
        <begin position="194"/>
        <end position="212"/>
    </location>
</feature>
<dbReference type="InterPro" id="IPR009793">
    <property type="entry name" value="DUF1361"/>
</dbReference>
<feature type="transmembrane region" description="Helical" evidence="1">
    <location>
        <begin position="100"/>
        <end position="123"/>
    </location>
</feature>
<organism evidence="2 3">
    <name type="scientific">Nonlabens dokdonensis</name>
    <dbReference type="NCBI Taxonomy" id="328515"/>
    <lineage>
        <taxon>Bacteria</taxon>
        <taxon>Pseudomonadati</taxon>
        <taxon>Bacteroidota</taxon>
        <taxon>Flavobacteriia</taxon>
        <taxon>Flavobacteriales</taxon>
        <taxon>Flavobacteriaceae</taxon>
        <taxon>Nonlabens</taxon>
    </lineage>
</organism>
<keyword evidence="1" id="KW-0472">Membrane</keyword>
<feature type="transmembrane region" description="Helical" evidence="1">
    <location>
        <begin position="144"/>
        <end position="163"/>
    </location>
</feature>
<keyword evidence="1" id="KW-0812">Transmembrane</keyword>
<sequence length="225" mass="26486">MKTLFLHRFHELKQVSVLTLLCICLLGLRMKITHDFFMLFLIWNLFLAFIPYVMVVRLRFRESVSKTNLILTFIVWLAFLPNAPYLVTDLIHIRHASASWIVYESLLILSFSTTGLFLGFLSLRDMTQLLSEKGWLSSIKQKALFQNIVLILCGYGIYLGRVLRWNTWDIIQHPEKLFKDMVDLFLHPFSNQEAWLMISSMSFFLMVTFNLFKNYNEPTKITSQA</sequence>
<dbReference type="Proteomes" id="UP000248584">
    <property type="component" value="Unassembled WGS sequence"/>
</dbReference>